<proteinExistence type="predicted"/>
<dbReference type="AlphaFoldDB" id="A0A0C1F5I1"/>
<reference evidence="1 2" key="1">
    <citation type="submission" date="2014-10" db="EMBL/GenBank/DDBJ databases">
        <title>Kaistella jeonii genome.</title>
        <authorList>
            <person name="Clayton J.T."/>
            <person name="Newman J.D."/>
        </authorList>
    </citation>
    <scope>NUCLEOTIDE SEQUENCE [LARGE SCALE GENOMIC DNA]</scope>
    <source>
        <strain evidence="1 2">DSM 17048</strain>
    </source>
</reference>
<dbReference type="EMBL" id="JSYL01000007">
    <property type="protein sequence ID" value="KIA88467.1"/>
    <property type="molecule type" value="Genomic_DNA"/>
</dbReference>
<sequence>MKKQLLFVLLFISITIFSQDVKIKKEQVLLNNVPVAIVKNPYRDHYEYSKLNGEKIFQVDFKGIMQSTSPDPLYYLIVQSADGTKKGEIPYEVLVTSLNSERIITHGLAVKYNVFTSQGIDTNALDKIYEKGTGTFSDIAVQAKTDAGEINSKINGITANFNPKITNTNEIIASTFGSAAKIIGRINMIPCSAFDSKSCVSIYDLDGTLVASVKESKDGHRKYEVNTYDGKKFFYNSKEMYTPSNKFFAQELVTRVMAEGYMLAHQAKNDNEKVRVARIDDAKQRSVNLYGIPGFVIEKNGTKTEGNVTVYFQQLDVNNTGEVLPTEVADKFGQVVIVKYLNEKNQPRSKTINASTGAQFCVKTNTGETCYYGLDVKGEAMKKLQNLNSLSFNNSYYYELLYKGRGISVFQDPVEKEKLVVKIEKDPKALMLDRNSSDKDGARLAEYLKDCKSVVADIKNNSFNIREIDDLIQIAKEYGECRN</sequence>
<comment type="caution">
    <text evidence="1">The sequence shown here is derived from an EMBL/GenBank/DDBJ whole genome shotgun (WGS) entry which is preliminary data.</text>
</comment>
<dbReference type="STRING" id="266749.SAMN05421876_10871"/>
<gene>
    <name evidence="1" type="ORF">OA86_10545</name>
</gene>
<keyword evidence="2" id="KW-1185">Reference proteome</keyword>
<dbReference type="Proteomes" id="UP000031473">
    <property type="component" value="Unassembled WGS sequence"/>
</dbReference>
<protein>
    <submittedName>
        <fullName evidence="1">Uncharacterized protein</fullName>
    </submittedName>
</protein>
<evidence type="ECO:0000313" key="1">
    <source>
        <dbReference type="EMBL" id="KIA88467.1"/>
    </source>
</evidence>
<dbReference type="OrthoDB" id="1151238at2"/>
<name>A0A0C1F5I1_9FLAO</name>
<accession>A0A0C1F5I1</accession>
<organism evidence="1 2">
    <name type="scientific">Kaistella jeonii</name>
    <dbReference type="NCBI Taxonomy" id="266749"/>
    <lineage>
        <taxon>Bacteria</taxon>
        <taxon>Pseudomonadati</taxon>
        <taxon>Bacteroidota</taxon>
        <taxon>Flavobacteriia</taxon>
        <taxon>Flavobacteriales</taxon>
        <taxon>Weeksellaceae</taxon>
        <taxon>Chryseobacterium group</taxon>
        <taxon>Kaistella</taxon>
    </lineage>
</organism>
<evidence type="ECO:0000313" key="2">
    <source>
        <dbReference type="Proteomes" id="UP000031473"/>
    </source>
</evidence>
<dbReference type="RefSeq" id="WP_126340443.1">
    <property type="nucleotide sequence ID" value="NZ_FOLA01000008.1"/>
</dbReference>